<evidence type="ECO:0000256" key="1">
    <source>
        <dbReference type="SAM" id="MobiDB-lite"/>
    </source>
</evidence>
<dbReference type="AlphaFoldDB" id="A0A0A9HPV2"/>
<name>A0A0A9HPV2_ARUDO</name>
<dbReference type="EMBL" id="GBRH01160970">
    <property type="protein sequence ID" value="JAE36926.1"/>
    <property type="molecule type" value="Transcribed_RNA"/>
</dbReference>
<organism evidence="2">
    <name type="scientific">Arundo donax</name>
    <name type="common">Giant reed</name>
    <name type="synonym">Donax arundinaceus</name>
    <dbReference type="NCBI Taxonomy" id="35708"/>
    <lineage>
        <taxon>Eukaryota</taxon>
        <taxon>Viridiplantae</taxon>
        <taxon>Streptophyta</taxon>
        <taxon>Embryophyta</taxon>
        <taxon>Tracheophyta</taxon>
        <taxon>Spermatophyta</taxon>
        <taxon>Magnoliopsida</taxon>
        <taxon>Liliopsida</taxon>
        <taxon>Poales</taxon>
        <taxon>Poaceae</taxon>
        <taxon>PACMAD clade</taxon>
        <taxon>Arundinoideae</taxon>
        <taxon>Arundineae</taxon>
        <taxon>Arundo</taxon>
    </lineage>
</organism>
<evidence type="ECO:0000313" key="2">
    <source>
        <dbReference type="EMBL" id="JAE36926.1"/>
    </source>
</evidence>
<accession>A0A0A9HPV2</accession>
<reference evidence="2" key="2">
    <citation type="journal article" date="2015" name="Data Brief">
        <title>Shoot transcriptome of the giant reed, Arundo donax.</title>
        <authorList>
            <person name="Barrero R.A."/>
            <person name="Guerrero F.D."/>
            <person name="Moolhuijzen P."/>
            <person name="Goolsby J.A."/>
            <person name="Tidwell J."/>
            <person name="Bellgard S.E."/>
            <person name="Bellgard M.I."/>
        </authorList>
    </citation>
    <scope>NUCLEOTIDE SEQUENCE</scope>
    <source>
        <tissue evidence="2">Shoot tissue taken approximately 20 cm above the soil surface</tissue>
    </source>
</reference>
<sequence>MSQISQEATSHVPAESEVTSLGVHLSSFSSGSSDGGGGADSDHEMDAMIDELIWDPMEDLIEAQIVAQLFRGADPEVRRKVAAQQEALRAQTEELRRVVARSRAELRRLREYTNLLQADVSEYTDAQMAEYERELDRRSKKLFGGN</sequence>
<feature type="region of interest" description="Disordered" evidence="1">
    <location>
        <begin position="1"/>
        <end position="44"/>
    </location>
</feature>
<proteinExistence type="predicted"/>
<protein>
    <submittedName>
        <fullName evidence="2">Uncharacterized protein</fullName>
    </submittedName>
</protein>
<reference evidence="2" key="1">
    <citation type="submission" date="2014-09" db="EMBL/GenBank/DDBJ databases">
        <authorList>
            <person name="Magalhaes I.L.F."/>
            <person name="Oliveira U."/>
            <person name="Santos F.R."/>
            <person name="Vidigal T.H.D.A."/>
            <person name="Brescovit A.D."/>
            <person name="Santos A.J."/>
        </authorList>
    </citation>
    <scope>NUCLEOTIDE SEQUENCE</scope>
    <source>
        <tissue evidence="2">Shoot tissue taken approximately 20 cm above the soil surface</tissue>
    </source>
</reference>